<dbReference type="GO" id="GO:0005886">
    <property type="term" value="C:plasma membrane"/>
    <property type="evidence" value="ECO:0007669"/>
    <property type="project" value="TreeGrafter"/>
</dbReference>
<reference evidence="3 4" key="1">
    <citation type="submission" date="2019-02" db="EMBL/GenBank/DDBJ databases">
        <title>Deep-cultivation of Planctomycetes and their phenomic and genomic characterization uncovers novel biology.</title>
        <authorList>
            <person name="Wiegand S."/>
            <person name="Jogler M."/>
            <person name="Boedeker C."/>
            <person name="Pinto D."/>
            <person name="Vollmers J."/>
            <person name="Rivas-Marin E."/>
            <person name="Kohn T."/>
            <person name="Peeters S.H."/>
            <person name="Heuer A."/>
            <person name="Rast P."/>
            <person name="Oberbeckmann S."/>
            <person name="Bunk B."/>
            <person name="Jeske O."/>
            <person name="Meyerdierks A."/>
            <person name="Storesund J.E."/>
            <person name="Kallscheuer N."/>
            <person name="Luecker S."/>
            <person name="Lage O.M."/>
            <person name="Pohl T."/>
            <person name="Merkel B.J."/>
            <person name="Hornburger P."/>
            <person name="Mueller R.-W."/>
            <person name="Bruemmer F."/>
            <person name="Labrenz M."/>
            <person name="Spormann A.M."/>
            <person name="Op Den Camp H."/>
            <person name="Overmann J."/>
            <person name="Amann R."/>
            <person name="Jetten M.S.M."/>
            <person name="Mascher T."/>
            <person name="Medema M.H."/>
            <person name="Devos D.P."/>
            <person name="Kaster A.-K."/>
            <person name="Ovreas L."/>
            <person name="Rohde M."/>
            <person name="Galperin M.Y."/>
            <person name="Jogler C."/>
        </authorList>
    </citation>
    <scope>NUCLEOTIDE SEQUENCE [LARGE SCALE GENOMIC DNA]</scope>
    <source>
        <strain evidence="3 4">Pan54</strain>
    </source>
</reference>
<evidence type="ECO:0000313" key="3">
    <source>
        <dbReference type="EMBL" id="TWT62440.1"/>
    </source>
</evidence>
<protein>
    <recommendedName>
        <fullName evidence="5">AsmA-like C-terminal domain-containing protein</fullName>
    </recommendedName>
</protein>
<keyword evidence="2" id="KW-0472">Membrane</keyword>
<feature type="transmembrane region" description="Helical" evidence="2">
    <location>
        <begin position="29"/>
        <end position="52"/>
    </location>
</feature>
<evidence type="ECO:0000256" key="2">
    <source>
        <dbReference type="SAM" id="Phobius"/>
    </source>
</evidence>
<dbReference type="InterPro" id="IPR052894">
    <property type="entry name" value="AsmA-related"/>
</dbReference>
<feature type="compositionally biased region" description="Basic and acidic residues" evidence="1">
    <location>
        <begin position="469"/>
        <end position="478"/>
    </location>
</feature>
<keyword evidence="4" id="KW-1185">Reference proteome</keyword>
<dbReference type="Proteomes" id="UP000316095">
    <property type="component" value="Unassembled WGS sequence"/>
</dbReference>
<dbReference type="InterPro" id="IPR008023">
    <property type="entry name" value="DUF748"/>
</dbReference>
<dbReference type="AlphaFoldDB" id="A0A5C5XHJ1"/>
<name>A0A5C5XHJ1_9PLAN</name>
<dbReference type="Pfam" id="PF05359">
    <property type="entry name" value="DUF748"/>
    <property type="match status" value="1"/>
</dbReference>
<feature type="region of interest" description="Disordered" evidence="1">
    <location>
        <begin position="469"/>
        <end position="494"/>
    </location>
</feature>
<comment type="caution">
    <text evidence="3">The sequence shown here is derived from an EMBL/GenBank/DDBJ whole genome shotgun (WGS) entry which is preliminary data.</text>
</comment>
<dbReference type="GO" id="GO:0090313">
    <property type="term" value="P:regulation of protein targeting to membrane"/>
    <property type="evidence" value="ECO:0007669"/>
    <property type="project" value="TreeGrafter"/>
</dbReference>
<keyword evidence="2" id="KW-0812">Transmembrane</keyword>
<organism evidence="3 4">
    <name type="scientific">Rubinisphaera italica</name>
    <dbReference type="NCBI Taxonomy" id="2527969"/>
    <lineage>
        <taxon>Bacteria</taxon>
        <taxon>Pseudomonadati</taxon>
        <taxon>Planctomycetota</taxon>
        <taxon>Planctomycetia</taxon>
        <taxon>Planctomycetales</taxon>
        <taxon>Planctomycetaceae</taxon>
        <taxon>Rubinisphaera</taxon>
    </lineage>
</organism>
<sequence>MVQVTIEQIEEQPKADIASKPRKRRWPRLLLGMFVVLFVVLVGIAAMLPQILSTTAMKQQIADELMRDFDGTLEIDNANLAWWKPAQVSGLTVRDKQGGALAKIASAEVSTPLWKLLWSGPESLELKIKGPELYYEVSAYGETNWEKVFGASGSGSWKWPELKHGSNPINLKIVDGKVTVFDRVTNRKVEVDNIQIQLQKSAKLLSGLLTSETILTTDNKTPQPAGKVSANFQLAMANNQVTAGDVQGQIEKTPLELLQPWLKQFAPHLHLAASNTDGQFNTKWTGNFQDGFKLAFDGKLTAQDFKMKSSEWIPGNELTSSNFSGSIKVDNTLPTAPGKFNLRCDMANCVVSPIVDKKPSSPADTPESPTAAAIAPLLLGNVELLTEGTIGVAANSIELDSLTLKTKPGQISMAGTILDRNTRPLLDLSGTGQGNIMPLLQLAAPNLQNVIDVEKLSLSEFAVKGHLPRAETKAEPKIAENSQTKLPEPETTKENLFEEQPLSAVALWTWDNLECYGIESERGELWTKYAEDTLKIVPVTVRIGAEGKFAGVSRIEFGKGDQPNRYIMEPGMVLENVEFTEPMCRSWLKYVSPVFANATELSGKFSLGIKSLVFDMQTGSPDKLEGSLLVHSCRLGPGPMIVSATAPISGIMGLAGGNADTSFLKEGAKWLELPEQSIQFARRGERIYHDSLTFQAGKIAVVSSGSVGLDQTLDITLTIPLDLLPEKNGAFAQFLRSQPVEIKVQGTFDKPQVVSAPLKKLGAGAVEGLLKGLLNRRRKNP</sequence>
<dbReference type="OrthoDB" id="244263at2"/>
<evidence type="ECO:0000256" key="1">
    <source>
        <dbReference type="SAM" id="MobiDB-lite"/>
    </source>
</evidence>
<evidence type="ECO:0000313" key="4">
    <source>
        <dbReference type="Proteomes" id="UP000316095"/>
    </source>
</evidence>
<dbReference type="PANTHER" id="PTHR30441:SF4">
    <property type="entry name" value="PROTEIN ASMA"/>
    <property type="match status" value="1"/>
</dbReference>
<proteinExistence type="predicted"/>
<evidence type="ECO:0008006" key="5">
    <source>
        <dbReference type="Google" id="ProtNLM"/>
    </source>
</evidence>
<dbReference type="PANTHER" id="PTHR30441">
    <property type="entry name" value="DUF748 DOMAIN-CONTAINING PROTEIN"/>
    <property type="match status" value="1"/>
</dbReference>
<dbReference type="EMBL" id="SJPG01000001">
    <property type="protein sequence ID" value="TWT62440.1"/>
    <property type="molecule type" value="Genomic_DNA"/>
</dbReference>
<gene>
    <name evidence="3" type="ORF">Pan54_31820</name>
</gene>
<accession>A0A5C5XHJ1</accession>
<dbReference type="RefSeq" id="WP_146504294.1">
    <property type="nucleotide sequence ID" value="NZ_SJPG01000001.1"/>
</dbReference>
<keyword evidence="2" id="KW-1133">Transmembrane helix</keyword>